<evidence type="ECO:0000313" key="1">
    <source>
        <dbReference type="EMBL" id="KAK7550896.1"/>
    </source>
</evidence>
<reference evidence="1 2" key="1">
    <citation type="submission" date="2024-04" db="EMBL/GenBank/DDBJ databases">
        <title>Phyllosticta paracitricarpa is synonymous to the EU quarantine fungus P. citricarpa based on phylogenomic analyses.</title>
        <authorList>
            <consortium name="Lawrence Berkeley National Laboratory"/>
            <person name="Van Ingen-Buijs V.A."/>
            <person name="Van Westerhoven A.C."/>
            <person name="Haridas S."/>
            <person name="Skiadas P."/>
            <person name="Martin F."/>
            <person name="Groenewald J.Z."/>
            <person name="Crous P.W."/>
            <person name="Seidl M.F."/>
        </authorList>
    </citation>
    <scope>NUCLEOTIDE SEQUENCE [LARGE SCALE GENOMIC DNA]</scope>
    <source>
        <strain evidence="1 2">CBS 122670</strain>
    </source>
</reference>
<keyword evidence="2" id="KW-1185">Reference proteome</keyword>
<dbReference type="Proteomes" id="UP001365128">
    <property type="component" value="Unassembled WGS sequence"/>
</dbReference>
<proteinExistence type="predicted"/>
<dbReference type="EMBL" id="JBBPDW010000007">
    <property type="protein sequence ID" value="KAK7550896.1"/>
    <property type="molecule type" value="Genomic_DNA"/>
</dbReference>
<organism evidence="1 2">
    <name type="scientific">Phyllosticta citricarpa</name>
    <dbReference type="NCBI Taxonomy" id="55181"/>
    <lineage>
        <taxon>Eukaryota</taxon>
        <taxon>Fungi</taxon>
        <taxon>Dikarya</taxon>
        <taxon>Ascomycota</taxon>
        <taxon>Pezizomycotina</taxon>
        <taxon>Dothideomycetes</taxon>
        <taxon>Dothideomycetes incertae sedis</taxon>
        <taxon>Botryosphaeriales</taxon>
        <taxon>Phyllostictaceae</taxon>
        <taxon>Phyllosticta</taxon>
    </lineage>
</organism>
<gene>
    <name evidence="1" type="ORF">IWX46DRAFT_428460</name>
</gene>
<name>A0ABR1MML2_9PEZI</name>
<accession>A0ABR1MML2</accession>
<comment type="caution">
    <text evidence="1">The sequence shown here is derived from an EMBL/GenBank/DDBJ whole genome shotgun (WGS) entry which is preliminary data.</text>
</comment>
<sequence>MISSRLRLACSLPPLLSFDSSIFTSSLTPSSRLFRRAFSSSITRTYTASHPISPPYHPLPRTPSAPRLFRFSAAASSRGGCVYRFDPYFPPPPSTPSSSFLENRRVYCSPSLLHTLF</sequence>
<evidence type="ECO:0000313" key="2">
    <source>
        <dbReference type="Proteomes" id="UP001365128"/>
    </source>
</evidence>
<protein>
    <submittedName>
        <fullName evidence="1">Uncharacterized protein</fullName>
    </submittedName>
</protein>